<evidence type="ECO:0000256" key="2">
    <source>
        <dbReference type="ARBA" id="ARBA00022691"/>
    </source>
</evidence>
<dbReference type="OrthoDB" id="9804312at2"/>
<dbReference type="InterPro" id="IPR002052">
    <property type="entry name" value="DNA_methylase_N6_adenine_CS"/>
</dbReference>
<keyword evidence="1 4" id="KW-0808">Transferase</keyword>
<keyword evidence="1 4" id="KW-0489">Methyltransferase</keyword>
<protein>
    <submittedName>
        <fullName evidence="4">HemK-related putative methylase</fullName>
    </submittedName>
</protein>
<dbReference type="SUPFAM" id="SSF53335">
    <property type="entry name" value="S-adenosyl-L-methionine-dependent methyltransferases"/>
    <property type="match status" value="1"/>
</dbReference>
<evidence type="ECO:0000256" key="1">
    <source>
        <dbReference type="ARBA" id="ARBA00022603"/>
    </source>
</evidence>
<keyword evidence="2" id="KW-0949">S-adenosyl-L-methionine</keyword>
<dbReference type="PANTHER" id="PTHR18895">
    <property type="entry name" value="HEMK METHYLTRANSFERASE"/>
    <property type="match status" value="1"/>
</dbReference>
<evidence type="ECO:0000313" key="5">
    <source>
        <dbReference type="Proteomes" id="UP000184096"/>
    </source>
</evidence>
<dbReference type="GO" id="GO:0003676">
    <property type="term" value="F:nucleic acid binding"/>
    <property type="evidence" value="ECO:0007669"/>
    <property type="project" value="InterPro"/>
</dbReference>
<organism evidence="4 5">
    <name type="scientific">Bradyrhizobium erythrophlei</name>
    <dbReference type="NCBI Taxonomy" id="1437360"/>
    <lineage>
        <taxon>Bacteria</taxon>
        <taxon>Pseudomonadati</taxon>
        <taxon>Pseudomonadota</taxon>
        <taxon>Alphaproteobacteria</taxon>
        <taxon>Hyphomicrobiales</taxon>
        <taxon>Nitrobacteraceae</taxon>
        <taxon>Bradyrhizobium</taxon>
    </lineage>
</organism>
<evidence type="ECO:0000259" key="3">
    <source>
        <dbReference type="Pfam" id="PF05175"/>
    </source>
</evidence>
<reference evidence="5" key="1">
    <citation type="submission" date="2016-11" db="EMBL/GenBank/DDBJ databases">
        <authorList>
            <person name="Varghese N."/>
            <person name="Submissions S."/>
        </authorList>
    </citation>
    <scope>NUCLEOTIDE SEQUENCE [LARGE SCALE GENOMIC DNA]</scope>
    <source>
        <strain evidence="5">GAS401</strain>
    </source>
</reference>
<dbReference type="GO" id="GO:0008170">
    <property type="term" value="F:N-methyltransferase activity"/>
    <property type="evidence" value="ECO:0007669"/>
    <property type="project" value="UniProtKB-ARBA"/>
</dbReference>
<dbReference type="PROSITE" id="PS00092">
    <property type="entry name" value="N6_MTASE"/>
    <property type="match status" value="1"/>
</dbReference>
<sequence length="277" mass="31385">MKANALALLARSDYTRGERLRERFLTHLCFKSLGTSNGVPVMKIWSFAKHAFMTFWYGYVKLLNMIFPSIVVRGKRLVVFPDVYKPLENEYACADYCREGDRVLDLGCGSGVGAVFCAPKAHELLAVDINPSAVKNTEENCRLNGVNNVVVKQSDMFSSVDGKFDLILANPPYLEADFEDKEKQFATSVRYLPTLFAHVGEHLADNGRLLIQYPMWFRGLIERLGAERGLKLVEVRRMPLKSPALLLLSLLYMQFGFRSAFYLLEPMRTPEAKRLAA</sequence>
<dbReference type="InterPro" id="IPR050320">
    <property type="entry name" value="N5-glutamine_MTase"/>
</dbReference>
<dbReference type="CDD" id="cd02440">
    <property type="entry name" value="AdoMet_MTases"/>
    <property type="match status" value="1"/>
</dbReference>
<feature type="domain" description="Methyltransferase small" evidence="3">
    <location>
        <begin position="100"/>
        <end position="211"/>
    </location>
</feature>
<accession>A0A1M7TRM7</accession>
<dbReference type="InterPro" id="IPR007848">
    <property type="entry name" value="Small_mtfrase_dom"/>
</dbReference>
<dbReference type="EMBL" id="LT670849">
    <property type="protein sequence ID" value="SHN73263.1"/>
    <property type="molecule type" value="Genomic_DNA"/>
</dbReference>
<keyword evidence="5" id="KW-1185">Reference proteome</keyword>
<dbReference type="AlphaFoldDB" id="A0A1M7TRM7"/>
<dbReference type="Proteomes" id="UP000184096">
    <property type="component" value="Chromosome I"/>
</dbReference>
<proteinExistence type="predicted"/>
<dbReference type="InterPro" id="IPR029063">
    <property type="entry name" value="SAM-dependent_MTases_sf"/>
</dbReference>
<dbReference type="GO" id="GO:0032259">
    <property type="term" value="P:methylation"/>
    <property type="evidence" value="ECO:0007669"/>
    <property type="project" value="UniProtKB-KW"/>
</dbReference>
<evidence type="ECO:0000313" key="4">
    <source>
        <dbReference type="EMBL" id="SHN73263.1"/>
    </source>
</evidence>
<gene>
    <name evidence="4" type="ORF">SAMN05444170_2434</name>
</gene>
<dbReference type="RefSeq" id="WP_083587555.1">
    <property type="nucleotide sequence ID" value="NZ_LT670849.1"/>
</dbReference>
<dbReference type="Gene3D" id="3.40.50.150">
    <property type="entry name" value="Vaccinia Virus protein VP39"/>
    <property type="match status" value="1"/>
</dbReference>
<dbReference type="GO" id="GO:0008757">
    <property type="term" value="F:S-adenosylmethionine-dependent methyltransferase activity"/>
    <property type="evidence" value="ECO:0007669"/>
    <property type="project" value="UniProtKB-ARBA"/>
</dbReference>
<dbReference type="Pfam" id="PF05175">
    <property type="entry name" value="MTS"/>
    <property type="match status" value="1"/>
</dbReference>
<dbReference type="PANTHER" id="PTHR18895:SF74">
    <property type="entry name" value="MTRF1L RELEASE FACTOR GLUTAMINE METHYLTRANSFERASE"/>
    <property type="match status" value="1"/>
</dbReference>
<name>A0A1M7TRM7_9BRAD</name>